<dbReference type="GO" id="GO:0005829">
    <property type="term" value="C:cytosol"/>
    <property type="evidence" value="ECO:0007669"/>
    <property type="project" value="TreeGrafter"/>
</dbReference>
<evidence type="ECO:0000313" key="4">
    <source>
        <dbReference type="EMBL" id="CEO87872.1"/>
    </source>
</evidence>
<sequence>MKEPIKVAAENRKARHDYFIDEIYEAGIALVGTEVKSIRAGKVSLRDSYAEILDGEAILQNMHISPYDKGSHFNHDPKRPRRLLLHKREIKRLLGMTTQKGYTLIPLRLYFKRGKVKVELALARGKRLYDKRQDIARRDAQREIDRALSSRRREG</sequence>
<dbReference type="NCBIfam" id="TIGR00086">
    <property type="entry name" value="smpB"/>
    <property type="match status" value="1"/>
</dbReference>
<dbReference type="Pfam" id="PF01668">
    <property type="entry name" value="SmpB"/>
    <property type="match status" value="1"/>
</dbReference>
<dbReference type="PROSITE" id="PS01317">
    <property type="entry name" value="SSRP"/>
    <property type="match status" value="1"/>
</dbReference>
<comment type="similarity">
    <text evidence="3">Belongs to the SmpB family.</text>
</comment>
<evidence type="ECO:0000256" key="1">
    <source>
        <dbReference type="ARBA" id="ARBA00022490"/>
    </source>
</evidence>
<dbReference type="CDD" id="cd09294">
    <property type="entry name" value="SmpB"/>
    <property type="match status" value="1"/>
</dbReference>
<dbReference type="GO" id="GO:0070930">
    <property type="term" value="P:trans-translation-dependent protein tagging"/>
    <property type="evidence" value="ECO:0007669"/>
    <property type="project" value="TreeGrafter"/>
</dbReference>
<proteinExistence type="inferred from homology"/>
<keyword evidence="2 3" id="KW-0694">RNA-binding</keyword>
<dbReference type="InterPro" id="IPR023620">
    <property type="entry name" value="SmpB"/>
</dbReference>
<gene>
    <name evidence="3 4" type="primary">smpB</name>
    <name evidence="4" type="ORF">SSCH_1300009</name>
</gene>
<protein>
    <recommendedName>
        <fullName evidence="3">SsrA-binding protein</fullName>
    </recommendedName>
    <alternativeName>
        <fullName evidence="3">Small protein B</fullName>
    </alternativeName>
</protein>
<dbReference type="GO" id="GO:0003723">
    <property type="term" value="F:RNA binding"/>
    <property type="evidence" value="ECO:0007669"/>
    <property type="project" value="UniProtKB-UniRule"/>
</dbReference>
<name>A0A0B7MJP6_9FIRM</name>
<dbReference type="SUPFAM" id="SSF74982">
    <property type="entry name" value="Small protein B (SmpB)"/>
    <property type="match status" value="1"/>
</dbReference>
<dbReference type="PANTHER" id="PTHR30308">
    <property type="entry name" value="TMRNA-BINDING COMPONENT OF TRANS-TRANSLATION TAGGING COMPLEX"/>
    <property type="match status" value="1"/>
</dbReference>
<evidence type="ECO:0000256" key="2">
    <source>
        <dbReference type="ARBA" id="ARBA00022884"/>
    </source>
</evidence>
<keyword evidence="1 3" id="KW-0963">Cytoplasm</keyword>
<dbReference type="EMBL" id="CDRZ01000036">
    <property type="protein sequence ID" value="CEO87872.1"/>
    <property type="molecule type" value="Genomic_DNA"/>
</dbReference>
<dbReference type="Proteomes" id="UP000046155">
    <property type="component" value="Unassembled WGS sequence"/>
</dbReference>
<comment type="function">
    <text evidence="3">Required for rescue of stalled ribosomes mediated by trans-translation. Binds to transfer-messenger RNA (tmRNA), required for stable association of tmRNA with ribosomes. tmRNA and SmpB together mimic tRNA shape, replacing the anticodon stem-loop with SmpB. tmRNA is encoded by the ssrA gene; the 2 termini fold to resemble tRNA(Ala) and it encodes a 'tag peptide', a short internal open reading frame. During trans-translation Ala-aminoacylated tmRNA acts like a tRNA, entering the A-site of stalled ribosomes, displacing the stalled mRNA. The ribosome then switches to translate the ORF on the tmRNA; the nascent peptide is terminated with the 'tag peptide' encoded by the tmRNA and targeted for degradation. The ribosome is freed to recommence translation, which seems to be the essential function of trans-translation.</text>
</comment>
<comment type="subcellular location">
    <subcellularLocation>
        <location evidence="3">Cytoplasm</location>
    </subcellularLocation>
    <text evidence="3">The tmRNA-SmpB complex associates with stalled 70S ribosomes.</text>
</comment>
<reference evidence="5" key="1">
    <citation type="submission" date="2015-01" db="EMBL/GenBank/DDBJ databases">
        <authorList>
            <person name="Manzoor Shahid"/>
            <person name="Zubair Saima"/>
        </authorList>
    </citation>
    <scope>NUCLEOTIDE SEQUENCE [LARGE SCALE GENOMIC DNA]</scope>
    <source>
        <strain evidence="5">Sp3</strain>
    </source>
</reference>
<dbReference type="Gene3D" id="2.40.280.10">
    <property type="match status" value="1"/>
</dbReference>
<evidence type="ECO:0000256" key="3">
    <source>
        <dbReference type="HAMAP-Rule" id="MF_00023"/>
    </source>
</evidence>
<dbReference type="InterPro" id="IPR000037">
    <property type="entry name" value="SsrA-bd_prot"/>
</dbReference>
<dbReference type="RefSeq" id="WP_044664155.1">
    <property type="nucleotide sequence ID" value="NZ_CDRZ01000036.1"/>
</dbReference>
<accession>A0A0B7MJP6</accession>
<organism evidence="4 5">
    <name type="scientific">Syntrophaceticus schinkii</name>
    <dbReference type="NCBI Taxonomy" id="499207"/>
    <lineage>
        <taxon>Bacteria</taxon>
        <taxon>Bacillati</taxon>
        <taxon>Bacillota</taxon>
        <taxon>Clostridia</taxon>
        <taxon>Thermoanaerobacterales</taxon>
        <taxon>Thermoanaerobacterales Family III. Incertae Sedis</taxon>
        <taxon>Syntrophaceticus</taxon>
    </lineage>
</organism>
<dbReference type="AlphaFoldDB" id="A0A0B7MJP6"/>
<dbReference type="HAMAP" id="MF_00023">
    <property type="entry name" value="SmpB"/>
    <property type="match status" value="1"/>
</dbReference>
<keyword evidence="5" id="KW-1185">Reference proteome</keyword>
<dbReference type="InterPro" id="IPR020081">
    <property type="entry name" value="SsrA-bd_prot_CS"/>
</dbReference>
<evidence type="ECO:0000313" key="5">
    <source>
        <dbReference type="Proteomes" id="UP000046155"/>
    </source>
</evidence>
<dbReference type="OrthoDB" id="9805462at2"/>
<dbReference type="GO" id="GO:0070929">
    <property type="term" value="P:trans-translation"/>
    <property type="evidence" value="ECO:0007669"/>
    <property type="project" value="UniProtKB-UniRule"/>
</dbReference>
<dbReference type="NCBIfam" id="NF003843">
    <property type="entry name" value="PRK05422.1"/>
    <property type="match status" value="1"/>
</dbReference>
<dbReference type="PANTHER" id="PTHR30308:SF2">
    <property type="entry name" value="SSRA-BINDING PROTEIN"/>
    <property type="match status" value="1"/>
</dbReference>